<feature type="region of interest" description="Disordered" evidence="1">
    <location>
        <begin position="1"/>
        <end position="22"/>
    </location>
</feature>
<comment type="caution">
    <text evidence="2">The sequence shown here is derived from an EMBL/GenBank/DDBJ whole genome shotgun (WGS) entry which is preliminary data.</text>
</comment>
<reference evidence="3" key="1">
    <citation type="submission" date="2017-01" db="EMBL/GenBank/DDBJ databases">
        <title>Comparative genomics of anhydrobiosis in the tardigrade Hypsibius dujardini.</title>
        <authorList>
            <person name="Yoshida Y."/>
            <person name="Koutsovoulos G."/>
            <person name="Laetsch D."/>
            <person name="Stevens L."/>
            <person name="Kumar S."/>
            <person name="Horikawa D."/>
            <person name="Ishino K."/>
            <person name="Komine S."/>
            <person name="Tomita M."/>
            <person name="Blaxter M."/>
            <person name="Arakawa K."/>
        </authorList>
    </citation>
    <scope>NUCLEOTIDE SEQUENCE [LARGE SCALE GENOMIC DNA]</scope>
    <source>
        <strain evidence="3">Z151</strain>
    </source>
</reference>
<dbReference type="Proteomes" id="UP000192578">
    <property type="component" value="Unassembled WGS sequence"/>
</dbReference>
<organism evidence="2 3">
    <name type="scientific">Hypsibius exemplaris</name>
    <name type="common">Freshwater tardigrade</name>
    <dbReference type="NCBI Taxonomy" id="2072580"/>
    <lineage>
        <taxon>Eukaryota</taxon>
        <taxon>Metazoa</taxon>
        <taxon>Ecdysozoa</taxon>
        <taxon>Tardigrada</taxon>
        <taxon>Eutardigrada</taxon>
        <taxon>Parachela</taxon>
        <taxon>Hypsibioidea</taxon>
        <taxon>Hypsibiidae</taxon>
        <taxon>Hypsibius</taxon>
    </lineage>
</organism>
<protein>
    <submittedName>
        <fullName evidence="2">Uncharacterized protein</fullName>
    </submittedName>
</protein>
<dbReference type="EMBL" id="MTYJ01000025">
    <property type="protein sequence ID" value="OQV21143.1"/>
    <property type="molecule type" value="Genomic_DNA"/>
</dbReference>
<evidence type="ECO:0000313" key="3">
    <source>
        <dbReference type="Proteomes" id="UP000192578"/>
    </source>
</evidence>
<feature type="region of interest" description="Disordered" evidence="1">
    <location>
        <begin position="61"/>
        <end position="86"/>
    </location>
</feature>
<proteinExistence type="predicted"/>
<keyword evidence="3" id="KW-1185">Reference proteome</keyword>
<sequence length="86" mass="9645">MLIARTPKKNRPFRSLNTAATTNRRKKRKIIVADLIIIFPLAQPQHYFIVDLPVVLCLSRGEGEGKGNRPHTRGYTSSAAQQQTTS</sequence>
<feature type="compositionally biased region" description="Basic residues" evidence="1">
    <location>
        <begin position="1"/>
        <end position="12"/>
    </location>
</feature>
<name>A0A1W0X129_HYPEX</name>
<dbReference type="AlphaFoldDB" id="A0A1W0X129"/>
<evidence type="ECO:0000256" key="1">
    <source>
        <dbReference type="SAM" id="MobiDB-lite"/>
    </source>
</evidence>
<evidence type="ECO:0000313" key="2">
    <source>
        <dbReference type="EMBL" id="OQV21143.1"/>
    </source>
</evidence>
<accession>A0A1W0X129</accession>
<feature type="compositionally biased region" description="Polar residues" evidence="1">
    <location>
        <begin position="74"/>
        <end position="86"/>
    </location>
</feature>
<gene>
    <name evidence="2" type="ORF">BV898_04905</name>
</gene>